<dbReference type="GO" id="GO:0000976">
    <property type="term" value="F:transcription cis-regulatory region binding"/>
    <property type="evidence" value="ECO:0007669"/>
    <property type="project" value="TreeGrafter"/>
</dbReference>
<dbReference type="GO" id="GO:0003700">
    <property type="term" value="F:DNA-binding transcription factor activity"/>
    <property type="evidence" value="ECO:0007669"/>
    <property type="project" value="TreeGrafter"/>
</dbReference>
<sequence length="336" mass="37442">MPTLKEIAEITGYSMATVSRVINRQGHVSEKTKLHIEKAAKEIGFTRENNNRLKINSGTPSIGVVINRISSPFYSLLAQSVEEVGREHNRHLMLCSSGYDANEEQKAIDFLLSHGCRHIVLHSKALSDSALEGICRQHSDVVLIGRHVEAVQERCVWLDSQAGTYQATQHLINLGHRRIGFINLAFDCDDKHNRLAGYINAMKDNGLMVEPDWVQNADWVEVGGRNAARKLLSQGLPVTALLAFNDVYAASALREFQSRGVQIPSQLSIIGFDDVMPQCYFSPALTTLKYPIAVMARKAALLSLTGNYAQFPQGQCYYPTLIHRESVAPYQHEHCV</sequence>
<dbReference type="Pfam" id="PF13377">
    <property type="entry name" value="Peripla_BP_3"/>
    <property type="match status" value="1"/>
</dbReference>
<dbReference type="InterPro" id="IPR028082">
    <property type="entry name" value="Peripla_BP_I"/>
</dbReference>
<evidence type="ECO:0000313" key="5">
    <source>
        <dbReference type="EMBL" id="KLU99044.1"/>
    </source>
</evidence>
<dbReference type="Proteomes" id="UP000036426">
    <property type="component" value="Unassembled WGS sequence"/>
</dbReference>
<evidence type="ECO:0000256" key="2">
    <source>
        <dbReference type="ARBA" id="ARBA00023125"/>
    </source>
</evidence>
<dbReference type="SUPFAM" id="SSF47413">
    <property type="entry name" value="lambda repressor-like DNA-binding domains"/>
    <property type="match status" value="1"/>
</dbReference>
<keyword evidence="3" id="KW-0804">Transcription</keyword>
<dbReference type="SUPFAM" id="SSF53822">
    <property type="entry name" value="Periplasmic binding protein-like I"/>
    <property type="match status" value="1"/>
</dbReference>
<accession>A0A0J1GH58</accession>
<comment type="caution">
    <text evidence="5">The sequence shown here is derived from an EMBL/GenBank/DDBJ whole genome shotgun (WGS) entry which is preliminary data.</text>
</comment>
<feature type="domain" description="HTH lacI-type" evidence="4">
    <location>
        <begin position="2"/>
        <end position="56"/>
    </location>
</feature>
<organism evidence="5 6">
    <name type="scientific">Photobacterium aphoticum</name>
    <dbReference type="NCBI Taxonomy" id="754436"/>
    <lineage>
        <taxon>Bacteria</taxon>
        <taxon>Pseudomonadati</taxon>
        <taxon>Pseudomonadota</taxon>
        <taxon>Gammaproteobacteria</taxon>
        <taxon>Vibrionales</taxon>
        <taxon>Vibrionaceae</taxon>
        <taxon>Photobacterium</taxon>
    </lineage>
</organism>
<dbReference type="Pfam" id="PF00356">
    <property type="entry name" value="LacI"/>
    <property type="match status" value="1"/>
</dbReference>
<keyword evidence="6" id="KW-1185">Reference proteome</keyword>
<protein>
    <recommendedName>
        <fullName evidence="4">HTH lacI-type domain-containing protein</fullName>
    </recommendedName>
</protein>
<dbReference type="OrthoDB" id="9798934at2"/>
<evidence type="ECO:0000259" key="4">
    <source>
        <dbReference type="PROSITE" id="PS50932"/>
    </source>
</evidence>
<name>A0A0J1GH58_9GAMM</name>
<dbReference type="InterPro" id="IPR000843">
    <property type="entry name" value="HTH_LacI"/>
</dbReference>
<reference evidence="5 6" key="1">
    <citation type="submission" date="2015-05" db="EMBL/GenBank/DDBJ databases">
        <title>Photobacterium galathea sp. nov.</title>
        <authorList>
            <person name="Machado H."/>
            <person name="Gram L."/>
        </authorList>
    </citation>
    <scope>NUCLEOTIDE SEQUENCE [LARGE SCALE GENOMIC DNA]</scope>
    <source>
        <strain evidence="5 6">DSM 25995</strain>
    </source>
</reference>
<dbReference type="InterPro" id="IPR010982">
    <property type="entry name" value="Lambda_DNA-bd_dom_sf"/>
</dbReference>
<dbReference type="PATRIC" id="fig|754436.4.peg.3944"/>
<proteinExistence type="predicted"/>
<dbReference type="Gene3D" id="3.40.50.2300">
    <property type="match status" value="2"/>
</dbReference>
<evidence type="ECO:0000256" key="1">
    <source>
        <dbReference type="ARBA" id="ARBA00023015"/>
    </source>
</evidence>
<dbReference type="CDD" id="cd06270">
    <property type="entry name" value="PBP1_GalS-like"/>
    <property type="match status" value="1"/>
</dbReference>
<dbReference type="PANTHER" id="PTHR30146:SF107">
    <property type="entry name" value="TRANSCRIPTIONAL REGULATOR"/>
    <property type="match status" value="1"/>
</dbReference>
<dbReference type="AlphaFoldDB" id="A0A0J1GH58"/>
<dbReference type="PANTHER" id="PTHR30146">
    <property type="entry name" value="LACI-RELATED TRANSCRIPTIONAL REPRESSOR"/>
    <property type="match status" value="1"/>
</dbReference>
<dbReference type="PROSITE" id="PS50932">
    <property type="entry name" value="HTH_LACI_2"/>
    <property type="match status" value="1"/>
</dbReference>
<evidence type="ECO:0000313" key="6">
    <source>
        <dbReference type="Proteomes" id="UP000036426"/>
    </source>
</evidence>
<dbReference type="CDD" id="cd01392">
    <property type="entry name" value="HTH_LacI"/>
    <property type="match status" value="1"/>
</dbReference>
<keyword evidence="2" id="KW-0238">DNA-binding</keyword>
<evidence type="ECO:0000256" key="3">
    <source>
        <dbReference type="ARBA" id="ARBA00023163"/>
    </source>
</evidence>
<keyword evidence="1" id="KW-0805">Transcription regulation</keyword>
<dbReference type="RefSeq" id="WP_047875963.1">
    <property type="nucleotide sequence ID" value="NZ_BMYC01000006.1"/>
</dbReference>
<gene>
    <name evidence="5" type="ORF">ABT58_18670</name>
</gene>
<dbReference type="EMBL" id="LDOV01000037">
    <property type="protein sequence ID" value="KLU99044.1"/>
    <property type="molecule type" value="Genomic_DNA"/>
</dbReference>
<dbReference type="SMART" id="SM00354">
    <property type="entry name" value="HTH_LACI"/>
    <property type="match status" value="1"/>
</dbReference>
<dbReference type="Gene3D" id="1.10.260.40">
    <property type="entry name" value="lambda repressor-like DNA-binding domains"/>
    <property type="match status" value="1"/>
</dbReference>
<dbReference type="InterPro" id="IPR046335">
    <property type="entry name" value="LacI/GalR-like_sensor"/>
</dbReference>